<keyword evidence="3 10" id="KW-0716">Sensory transduction</keyword>
<dbReference type="AlphaFoldDB" id="D6X117"/>
<evidence type="ECO:0000256" key="4">
    <source>
        <dbReference type="ARBA" id="ARBA00022692"/>
    </source>
</evidence>
<proteinExistence type="inferred from homology"/>
<feature type="transmembrane region" description="Helical" evidence="10">
    <location>
        <begin position="128"/>
        <end position="149"/>
    </location>
</feature>
<dbReference type="Proteomes" id="UP000007266">
    <property type="component" value="Linkage group 9"/>
</dbReference>
<keyword evidence="9 10" id="KW-0807">Transducer</keyword>
<dbReference type="FunCoup" id="D6X117">
    <property type="interactions" value="61"/>
</dbReference>
<feature type="transmembrane region" description="Helical" evidence="10">
    <location>
        <begin position="67"/>
        <end position="89"/>
    </location>
</feature>
<dbReference type="OMA" id="VCWIATE"/>
<dbReference type="InterPro" id="IPR004117">
    <property type="entry name" value="7tm6_olfct_rcpt"/>
</dbReference>
<feature type="transmembrane region" description="Helical" evidence="10">
    <location>
        <begin position="36"/>
        <end position="61"/>
    </location>
</feature>
<dbReference type="EMBL" id="KQ971367">
    <property type="protein sequence ID" value="EFA10798.1"/>
    <property type="molecule type" value="Genomic_DNA"/>
</dbReference>
<dbReference type="GO" id="GO:0050911">
    <property type="term" value="P:detection of chemical stimulus involved in sensory perception of smell"/>
    <property type="evidence" value="ECO:0000318"/>
    <property type="project" value="GO_Central"/>
</dbReference>
<dbReference type="PANTHER" id="PTHR21137">
    <property type="entry name" value="ODORANT RECEPTOR"/>
    <property type="match status" value="1"/>
</dbReference>
<dbReference type="InParanoid" id="D6X117"/>
<dbReference type="OrthoDB" id="5846619at2759"/>
<keyword evidence="6 10" id="KW-1133">Transmembrane helix</keyword>
<dbReference type="GO" id="GO:0004984">
    <property type="term" value="F:olfactory receptor activity"/>
    <property type="evidence" value="ECO:0000318"/>
    <property type="project" value="GO_Central"/>
</dbReference>
<dbReference type="KEGG" id="tca:103314010"/>
<keyword evidence="5 10" id="KW-0552">Olfaction</keyword>
<keyword evidence="7 10" id="KW-0472">Membrane</keyword>
<feature type="transmembrane region" description="Helical" evidence="10">
    <location>
        <begin position="287"/>
        <end position="307"/>
    </location>
</feature>
<evidence type="ECO:0000256" key="7">
    <source>
        <dbReference type="ARBA" id="ARBA00023136"/>
    </source>
</evidence>
<keyword evidence="4 10" id="KW-0812">Transmembrane</keyword>
<dbReference type="eggNOG" id="ENOG502SAW0">
    <property type="taxonomic scope" value="Eukaryota"/>
</dbReference>
<evidence type="ECO:0000256" key="5">
    <source>
        <dbReference type="ARBA" id="ARBA00022725"/>
    </source>
</evidence>
<dbReference type="Pfam" id="PF02949">
    <property type="entry name" value="7tm_6"/>
    <property type="match status" value="1"/>
</dbReference>
<dbReference type="PANTHER" id="PTHR21137:SF35">
    <property type="entry name" value="ODORANT RECEPTOR 19A-RELATED"/>
    <property type="match status" value="1"/>
</dbReference>
<reference evidence="11 12" key="1">
    <citation type="journal article" date="2008" name="Nature">
        <title>The genome of the model beetle and pest Tribolium castaneum.</title>
        <authorList>
            <consortium name="Tribolium Genome Sequencing Consortium"/>
            <person name="Richards S."/>
            <person name="Gibbs R.A."/>
            <person name="Weinstock G.M."/>
            <person name="Brown S.J."/>
            <person name="Denell R."/>
            <person name="Beeman R.W."/>
            <person name="Gibbs R."/>
            <person name="Beeman R.W."/>
            <person name="Brown S.J."/>
            <person name="Bucher G."/>
            <person name="Friedrich M."/>
            <person name="Grimmelikhuijzen C.J."/>
            <person name="Klingler M."/>
            <person name="Lorenzen M."/>
            <person name="Richards S."/>
            <person name="Roth S."/>
            <person name="Schroder R."/>
            <person name="Tautz D."/>
            <person name="Zdobnov E.M."/>
            <person name="Muzny D."/>
            <person name="Gibbs R.A."/>
            <person name="Weinstock G.M."/>
            <person name="Attaway T."/>
            <person name="Bell S."/>
            <person name="Buhay C.J."/>
            <person name="Chandrabose M.N."/>
            <person name="Chavez D."/>
            <person name="Clerk-Blankenburg K.P."/>
            <person name="Cree A."/>
            <person name="Dao M."/>
            <person name="Davis C."/>
            <person name="Chacko J."/>
            <person name="Dinh H."/>
            <person name="Dugan-Rocha S."/>
            <person name="Fowler G."/>
            <person name="Garner T.T."/>
            <person name="Garnes J."/>
            <person name="Gnirke A."/>
            <person name="Hawes A."/>
            <person name="Hernandez J."/>
            <person name="Hines S."/>
            <person name="Holder M."/>
            <person name="Hume J."/>
            <person name="Jhangiani S.N."/>
            <person name="Joshi V."/>
            <person name="Khan Z.M."/>
            <person name="Jackson L."/>
            <person name="Kovar C."/>
            <person name="Kowis A."/>
            <person name="Lee S."/>
            <person name="Lewis L.R."/>
            <person name="Margolis J."/>
            <person name="Morgan M."/>
            <person name="Nazareth L.V."/>
            <person name="Nguyen N."/>
            <person name="Okwuonu G."/>
            <person name="Parker D."/>
            <person name="Richards S."/>
            <person name="Ruiz S.J."/>
            <person name="Santibanez J."/>
            <person name="Savard J."/>
            <person name="Scherer S.E."/>
            <person name="Schneider B."/>
            <person name="Sodergren E."/>
            <person name="Tautz D."/>
            <person name="Vattahil S."/>
            <person name="Villasana D."/>
            <person name="White C.S."/>
            <person name="Wright R."/>
            <person name="Park Y."/>
            <person name="Beeman R.W."/>
            <person name="Lord J."/>
            <person name="Oppert B."/>
            <person name="Lorenzen M."/>
            <person name="Brown S."/>
            <person name="Wang L."/>
            <person name="Savard J."/>
            <person name="Tautz D."/>
            <person name="Richards S."/>
            <person name="Weinstock G."/>
            <person name="Gibbs R.A."/>
            <person name="Liu Y."/>
            <person name="Worley K."/>
            <person name="Weinstock G."/>
            <person name="Elsik C.G."/>
            <person name="Reese J.T."/>
            <person name="Elhaik E."/>
            <person name="Landan G."/>
            <person name="Graur D."/>
            <person name="Arensburger P."/>
            <person name="Atkinson P."/>
            <person name="Beeman R.W."/>
            <person name="Beidler J."/>
            <person name="Brown S.J."/>
            <person name="Demuth J.P."/>
            <person name="Drury D.W."/>
            <person name="Du Y.Z."/>
            <person name="Fujiwara H."/>
            <person name="Lorenzen M."/>
            <person name="Maselli V."/>
            <person name="Osanai M."/>
            <person name="Park Y."/>
            <person name="Robertson H.M."/>
            <person name="Tu Z."/>
            <person name="Wang J.J."/>
            <person name="Wang S."/>
            <person name="Richards S."/>
            <person name="Song H."/>
            <person name="Zhang L."/>
            <person name="Sodergren E."/>
            <person name="Werner D."/>
            <person name="Stanke M."/>
            <person name="Morgenstern B."/>
            <person name="Solovyev V."/>
            <person name="Kosarev P."/>
            <person name="Brown G."/>
            <person name="Chen H.C."/>
            <person name="Ermolaeva O."/>
            <person name="Hlavina W."/>
            <person name="Kapustin Y."/>
            <person name="Kiryutin B."/>
            <person name="Kitts P."/>
            <person name="Maglott D."/>
            <person name="Pruitt K."/>
            <person name="Sapojnikov V."/>
            <person name="Souvorov A."/>
            <person name="Mackey A.J."/>
            <person name="Waterhouse R.M."/>
            <person name="Wyder S."/>
            <person name="Zdobnov E.M."/>
            <person name="Zdobnov E.M."/>
            <person name="Wyder S."/>
            <person name="Kriventseva E.V."/>
            <person name="Kadowaki T."/>
            <person name="Bork P."/>
            <person name="Aranda M."/>
            <person name="Bao R."/>
            <person name="Beermann A."/>
            <person name="Berns N."/>
            <person name="Bolognesi R."/>
            <person name="Bonneton F."/>
            <person name="Bopp D."/>
            <person name="Brown S.J."/>
            <person name="Bucher G."/>
            <person name="Butts T."/>
            <person name="Chaumot A."/>
            <person name="Denell R.E."/>
            <person name="Ferrier D.E."/>
            <person name="Friedrich M."/>
            <person name="Gordon C.M."/>
            <person name="Jindra M."/>
            <person name="Klingler M."/>
            <person name="Lan Q."/>
            <person name="Lattorff H.M."/>
            <person name="Laudet V."/>
            <person name="von Levetsow C."/>
            <person name="Liu Z."/>
            <person name="Lutz R."/>
            <person name="Lynch J.A."/>
            <person name="da Fonseca R.N."/>
            <person name="Posnien N."/>
            <person name="Reuter R."/>
            <person name="Roth S."/>
            <person name="Savard J."/>
            <person name="Schinko J.B."/>
            <person name="Schmitt C."/>
            <person name="Schoppmeier M."/>
            <person name="Schroder R."/>
            <person name="Shippy T.D."/>
            <person name="Simonnet F."/>
            <person name="Marques-Souza H."/>
            <person name="Tautz D."/>
            <person name="Tomoyasu Y."/>
            <person name="Trauner J."/>
            <person name="Van der Zee M."/>
            <person name="Vervoort M."/>
            <person name="Wittkopp N."/>
            <person name="Wimmer E.A."/>
            <person name="Yang X."/>
            <person name="Jones A.K."/>
            <person name="Sattelle D.B."/>
            <person name="Ebert P.R."/>
            <person name="Nelson D."/>
            <person name="Scott J.G."/>
            <person name="Beeman R.W."/>
            <person name="Muthukrishnan S."/>
            <person name="Kramer K.J."/>
            <person name="Arakane Y."/>
            <person name="Beeman R.W."/>
            <person name="Zhu Q."/>
            <person name="Hogenkamp D."/>
            <person name="Dixit R."/>
            <person name="Oppert B."/>
            <person name="Jiang H."/>
            <person name="Zou Z."/>
            <person name="Marshall J."/>
            <person name="Elpidina E."/>
            <person name="Vinokurov K."/>
            <person name="Oppert C."/>
            <person name="Zou Z."/>
            <person name="Evans J."/>
            <person name="Lu Z."/>
            <person name="Zhao P."/>
            <person name="Sumathipala N."/>
            <person name="Altincicek B."/>
            <person name="Vilcinskas A."/>
            <person name="Williams M."/>
            <person name="Hultmark D."/>
            <person name="Hetru C."/>
            <person name="Jiang H."/>
            <person name="Grimmelikhuijzen C.J."/>
            <person name="Hauser F."/>
            <person name="Cazzamali G."/>
            <person name="Williamson M."/>
            <person name="Park Y."/>
            <person name="Li B."/>
            <person name="Tanaka Y."/>
            <person name="Predel R."/>
            <person name="Neupert S."/>
            <person name="Schachtner J."/>
            <person name="Verleyen P."/>
            <person name="Raible F."/>
            <person name="Bork P."/>
            <person name="Friedrich M."/>
            <person name="Walden K.K."/>
            <person name="Robertson H.M."/>
            <person name="Angeli S."/>
            <person name="Foret S."/>
            <person name="Bucher G."/>
            <person name="Schuetz S."/>
            <person name="Maleszka R."/>
            <person name="Wimmer E.A."/>
            <person name="Beeman R.W."/>
            <person name="Lorenzen M."/>
            <person name="Tomoyasu Y."/>
            <person name="Miller S.C."/>
            <person name="Grossmann D."/>
            <person name="Bucher G."/>
        </authorList>
    </citation>
    <scope>NUCLEOTIDE SEQUENCE [LARGE SCALE GENOMIC DNA]</scope>
    <source>
        <strain evidence="11 12">Georgia GA2</strain>
    </source>
</reference>
<organism evidence="11 12">
    <name type="scientific">Tribolium castaneum</name>
    <name type="common">Red flour beetle</name>
    <dbReference type="NCBI Taxonomy" id="7070"/>
    <lineage>
        <taxon>Eukaryota</taxon>
        <taxon>Metazoa</taxon>
        <taxon>Ecdysozoa</taxon>
        <taxon>Arthropoda</taxon>
        <taxon>Hexapoda</taxon>
        <taxon>Insecta</taxon>
        <taxon>Pterygota</taxon>
        <taxon>Neoptera</taxon>
        <taxon>Endopterygota</taxon>
        <taxon>Coleoptera</taxon>
        <taxon>Polyphaga</taxon>
        <taxon>Cucujiformia</taxon>
        <taxon>Tenebrionidae</taxon>
        <taxon>Tenebrionidae incertae sedis</taxon>
        <taxon>Tribolium</taxon>
    </lineage>
</organism>
<dbReference type="GO" id="GO:0007165">
    <property type="term" value="P:signal transduction"/>
    <property type="evidence" value="ECO:0007669"/>
    <property type="project" value="UniProtKB-KW"/>
</dbReference>
<protein>
    <recommendedName>
        <fullName evidence="10">Odorant receptor</fullName>
    </recommendedName>
</protein>
<evidence type="ECO:0000256" key="8">
    <source>
        <dbReference type="ARBA" id="ARBA00023170"/>
    </source>
</evidence>
<keyword evidence="12" id="KW-1185">Reference proteome</keyword>
<comment type="similarity">
    <text evidence="10">Belongs to the insect chemoreceptor superfamily. Heteromeric odorant receptor channel (TC 1.A.69) family.</text>
</comment>
<evidence type="ECO:0000256" key="10">
    <source>
        <dbReference type="RuleBase" id="RU351113"/>
    </source>
</evidence>
<evidence type="ECO:0000256" key="9">
    <source>
        <dbReference type="ARBA" id="ARBA00023224"/>
    </source>
</evidence>
<name>D6X117_TRICA</name>
<evidence type="ECO:0000256" key="3">
    <source>
        <dbReference type="ARBA" id="ARBA00022606"/>
    </source>
</evidence>
<gene>
    <name evidence="11" type="primary">AUGUSTUS-3.0.2_30303</name>
    <name evidence="11" type="ORF">TcasGA2_TC030303</name>
</gene>
<feature type="transmembrane region" description="Helical" evidence="10">
    <location>
        <begin position="255"/>
        <end position="275"/>
    </location>
</feature>
<evidence type="ECO:0000313" key="12">
    <source>
        <dbReference type="Proteomes" id="UP000007266"/>
    </source>
</evidence>
<sequence length="383" mass="44613">MANFNWTKIIETNFVVLKVIGLWPEKTFFACKLYNIYTHFMVTCLLVIHLLLQTIQLALIIDEFQLFLTALPLLLQQYHLLIKLFYFMVKFPILRYILHSLNNHQVFQPQNQDQKIQMEDRLSFMKKIYFSFYSMAGVAISFLVAFPILDILNGGERQILFVCWFPYDYMTSPFYEFTYFYQSASIIYAGVIVLQIDTLVTLLMTYLGFQCDLLCENLTQVGYNNSKENNTELEFVKCIKHHQELIKLKNHCVDFSSGLIFVQVATSSIAIGLTLFQMTLNVSTFNVIFLVLYGLSVTFQMFQYCWFGSEVIHKSDKIAYSAFEMNFVDAPLSVKENLVIFMACTQKPIKMPVLKVTHLSLQTFTKVLRTAWSYFALLVQVSK</sequence>
<dbReference type="HOGENOM" id="CLU_033399_6_2_1"/>
<keyword evidence="2" id="KW-1003">Cell membrane</keyword>
<dbReference type="GO" id="GO:0005886">
    <property type="term" value="C:plasma membrane"/>
    <property type="evidence" value="ECO:0000318"/>
    <property type="project" value="GO_Central"/>
</dbReference>
<reference evidence="11 12" key="2">
    <citation type="journal article" date="2010" name="Nucleic Acids Res.">
        <title>BeetleBase in 2010: revisions to provide comprehensive genomic information for Tribolium castaneum.</title>
        <authorList>
            <person name="Kim H.S."/>
            <person name="Murphy T."/>
            <person name="Xia J."/>
            <person name="Caragea D."/>
            <person name="Park Y."/>
            <person name="Beeman R.W."/>
            <person name="Lorenzen M.D."/>
            <person name="Butcher S."/>
            <person name="Manak J.R."/>
            <person name="Brown S.J."/>
        </authorList>
    </citation>
    <scope>GENOME REANNOTATION</scope>
    <source>
        <strain evidence="11 12">Georgia GA2</strain>
    </source>
</reference>
<evidence type="ECO:0000256" key="2">
    <source>
        <dbReference type="ARBA" id="ARBA00022475"/>
    </source>
</evidence>
<keyword evidence="8 10" id="KW-0675">Receptor</keyword>
<comment type="caution">
    <text evidence="10">Lacks conserved residue(s) required for the propagation of feature annotation.</text>
</comment>
<comment type="subcellular location">
    <subcellularLocation>
        <location evidence="1 10">Cell membrane</location>
        <topology evidence="1 10">Multi-pass membrane protein</topology>
    </subcellularLocation>
</comment>
<dbReference type="GO" id="GO:0005549">
    <property type="term" value="F:odorant binding"/>
    <property type="evidence" value="ECO:0007669"/>
    <property type="project" value="InterPro"/>
</dbReference>
<accession>D6X117</accession>
<evidence type="ECO:0000256" key="1">
    <source>
        <dbReference type="ARBA" id="ARBA00004651"/>
    </source>
</evidence>
<dbReference type="PhylomeDB" id="D6X117"/>
<evidence type="ECO:0000313" key="11">
    <source>
        <dbReference type="EMBL" id="EFA10798.1"/>
    </source>
</evidence>
<evidence type="ECO:0000256" key="6">
    <source>
        <dbReference type="ARBA" id="ARBA00022989"/>
    </source>
</evidence>